<evidence type="ECO:0000256" key="3">
    <source>
        <dbReference type="ARBA" id="ARBA00022449"/>
    </source>
</evidence>
<reference evidence="13" key="1">
    <citation type="journal article" date="2019" name="Int. J. Syst. Evol. Microbiol.">
        <title>The Global Catalogue of Microorganisms (GCM) 10K type strain sequencing project: providing services to taxonomists for standard genome sequencing and annotation.</title>
        <authorList>
            <consortium name="The Broad Institute Genomics Platform"/>
            <consortium name="The Broad Institute Genome Sequencing Center for Infectious Disease"/>
            <person name="Wu L."/>
            <person name="Ma J."/>
        </authorList>
    </citation>
    <scope>NUCLEOTIDE SEQUENCE [LARGE SCALE GENOMIC DNA]</scope>
    <source>
        <strain evidence="13">KCTC 42182</strain>
    </source>
</reference>
<dbReference type="NCBIfam" id="NF003716">
    <property type="entry name" value="PRK05326.1-3"/>
    <property type="match status" value="1"/>
</dbReference>
<feature type="transmembrane region" description="Helical" evidence="10">
    <location>
        <begin position="362"/>
        <end position="382"/>
    </location>
</feature>
<evidence type="ECO:0000256" key="2">
    <source>
        <dbReference type="ARBA" id="ARBA00022448"/>
    </source>
</evidence>
<feature type="transmembrane region" description="Helical" evidence="10">
    <location>
        <begin position="187"/>
        <end position="213"/>
    </location>
</feature>
<organism evidence="12 13">
    <name type="scientific">Ferrovibrio xuzhouensis</name>
    <dbReference type="NCBI Taxonomy" id="1576914"/>
    <lineage>
        <taxon>Bacteria</taxon>
        <taxon>Pseudomonadati</taxon>
        <taxon>Pseudomonadota</taxon>
        <taxon>Alphaproteobacteria</taxon>
        <taxon>Rhodospirillales</taxon>
        <taxon>Rhodospirillaceae</taxon>
        <taxon>Ferrovibrio</taxon>
    </lineage>
</organism>
<evidence type="ECO:0000256" key="5">
    <source>
        <dbReference type="ARBA" id="ARBA00022692"/>
    </source>
</evidence>
<keyword evidence="8" id="KW-0406">Ion transport</keyword>
<name>A0ABV7VML8_9PROT</name>
<keyword evidence="3" id="KW-0050">Antiport</keyword>
<keyword evidence="9 10" id="KW-0472">Membrane</keyword>
<feature type="transmembrane region" description="Helical" evidence="10">
    <location>
        <begin position="266"/>
        <end position="286"/>
    </location>
</feature>
<evidence type="ECO:0000256" key="4">
    <source>
        <dbReference type="ARBA" id="ARBA00022519"/>
    </source>
</evidence>
<keyword evidence="5 10" id="KW-0812">Transmembrane</keyword>
<dbReference type="InterPro" id="IPR006153">
    <property type="entry name" value="Cation/H_exchanger_TM"/>
</dbReference>
<dbReference type="NCBIfam" id="NF003714">
    <property type="entry name" value="PRK05326.1-1"/>
    <property type="match status" value="1"/>
</dbReference>
<evidence type="ECO:0000256" key="6">
    <source>
        <dbReference type="ARBA" id="ARBA00022958"/>
    </source>
</evidence>
<evidence type="ECO:0000256" key="1">
    <source>
        <dbReference type="ARBA" id="ARBA00004651"/>
    </source>
</evidence>
<keyword evidence="7 10" id="KW-1133">Transmembrane helix</keyword>
<gene>
    <name evidence="12" type="ORF">ACFOOQ_21900</name>
</gene>
<dbReference type="EMBL" id="JBHRYJ010000007">
    <property type="protein sequence ID" value="MFC3678218.1"/>
    <property type="molecule type" value="Genomic_DNA"/>
</dbReference>
<dbReference type="RefSeq" id="WP_379729830.1">
    <property type="nucleotide sequence ID" value="NZ_JBHRYJ010000007.1"/>
</dbReference>
<dbReference type="PANTHER" id="PTHR32507:SF7">
    <property type="entry name" value="K(+)_H(+) ANTIPORTER NHAP2"/>
    <property type="match status" value="1"/>
</dbReference>
<dbReference type="SMART" id="SM01091">
    <property type="entry name" value="CorC_HlyC"/>
    <property type="match status" value="1"/>
</dbReference>
<dbReference type="Pfam" id="PF00999">
    <property type="entry name" value="Na_H_Exchanger"/>
    <property type="match status" value="1"/>
</dbReference>
<evidence type="ECO:0000256" key="8">
    <source>
        <dbReference type="ARBA" id="ARBA00023065"/>
    </source>
</evidence>
<feature type="transmembrane region" description="Helical" evidence="10">
    <location>
        <begin position="85"/>
        <end position="109"/>
    </location>
</feature>
<dbReference type="Gene3D" id="3.30.70.1450">
    <property type="entry name" value="Regulator of K+ conductance, C-terminal domain"/>
    <property type="match status" value="1"/>
</dbReference>
<dbReference type="PANTHER" id="PTHR32507">
    <property type="entry name" value="NA(+)/H(+) ANTIPORTER 1"/>
    <property type="match status" value="1"/>
</dbReference>
<feature type="transmembrane region" description="Helical" evidence="10">
    <location>
        <begin position="334"/>
        <end position="356"/>
    </location>
</feature>
<feature type="domain" description="RCK C-terminal" evidence="11">
    <location>
        <begin position="402"/>
        <end position="484"/>
    </location>
</feature>
<proteinExistence type="predicted"/>
<feature type="transmembrane region" description="Helical" evidence="10">
    <location>
        <begin position="58"/>
        <end position="76"/>
    </location>
</feature>
<evidence type="ECO:0000256" key="10">
    <source>
        <dbReference type="SAM" id="Phobius"/>
    </source>
</evidence>
<evidence type="ECO:0000313" key="13">
    <source>
        <dbReference type="Proteomes" id="UP001595711"/>
    </source>
</evidence>
<dbReference type="Pfam" id="PF02080">
    <property type="entry name" value="TrkA_C"/>
    <property type="match status" value="1"/>
</dbReference>
<evidence type="ECO:0000313" key="12">
    <source>
        <dbReference type="EMBL" id="MFC3678218.1"/>
    </source>
</evidence>
<dbReference type="NCBIfam" id="NF003715">
    <property type="entry name" value="PRK05326.1-2"/>
    <property type="match status" value="1"/>
</dbReference>
<sequence length="593" mass="63713">MSQANEILFIASLLVLVSIFAGSASSRFGVPFLLVFLGLGIFAGENGPGGIVFRDYELTYAVGSAALGIILFDGGLRTHFATVKLVVGPALALATVGVLVTAGIVGAAAHFALGLGLLESFLVGAIVGSTDAAAVFFLLNVKGMALQKRVSGTLEVESGINDPTAIFLTMICVELLRLGHPPETLHLAGLFLAQMLGGLLVGLAGGFVLVGLFNRVPVAGGLYPIVAMAAALLVFSGAHFVQASGFVAVYVAGLVVGNRRHRGAQVILRFFDGLSWLGQIVMFLLLGLLMTPKDMQPYLVGSGVAAAVLILLARPAAVALCLLPFRYTWREIGFISWIGLRGAVPIFLATIPVLANVPHSEVYVTAAFICVVASLTLQGWTIGPAARLFGLELPPPPEAATRTDIDLGSALDRDIASYRVEANAPALGYRFAELPLPRRCRIISVLRDGTVMDRQKLEGLEPGDYLLVLAPPEQFFSLDRMFTARRQTRAQRRRRERGEEVFGEFVLAGDTLLGEVGVLYGFPVDDKDRNDPVGAYVRRRLRHRPVVGDRLRVGPIELVVREIRNDRVTSVGIELEPEDHPILRGFRRAFGFD</sequence>
<comment type="subcellular location">
    <subcellularLocation>
        <location evidence="1">Cell membrane</location>
        <topology evidence="1">Multi-pass membrane protein</topology>
    </subcellularLocation>
</comment>
<dbReference type="SUPFAM" id="SSF116726">
    <property type="entry name" value="TrkA C-terminal domain-like"/>
    <property type="match status" value="1"/>
</dbReference>
<dbReference type="SUPFAM" id="SSF56176">
    <property type="entry name" value="FAD-binding/transporter-associated domain-like"/>
    <property type="match status" value="1"/>
</dbReference>
<dbReference type="InterPro" id="IPR005170">
    <property type="entry name" value="Transptr-assoc_dom"/>
</dbReference>
<dbReference type="InterPro" id="IPR006037">
    <property type="entry name" value="RCK_C"/>
</dbReference>
<keyword evidence="4" id="KW-1003">Cell membrane</keyword>
<feature type="transmembrane region" description="Helical" evidence="10">
    <location>
        <begin position="121"/>
        <end position="139"/>
    </location>
</feature>
<accession>A0ABV7VML8</accession>
<evidence type="ECO:0000259" key="11">
    <source>
        <dbReference type="PROSITE" id="PS51202"/>
    </source>
</evidence>
<comment type="caution">
    <text evidence="12">The sequence shown here is derived from an EMBL/GenBank/DDBJ whole genome shotgun (WGS) entry which is preliminary data.</text>
</comment>
<dbReference type="Proteomes" id="UP001595711">
    <property type="component" value="Unassembled WGS sequence"/>
</dbReference>
<keyword evidence="2" id="KW-0813">Transport</keyword>
<protein>
    <submittedName>
        <fullName evidence="12">Potassium/proton antiporter</fullName>
    </submittedName>
</protein>
<keyword evidence="4" id="KW-0997">Cell inner membrane</keyword>
<feature type="transmembrane region" description="Helical" evidence="10">
    <location>
        <begin position="298"/>
        <end position="322"/>
    </location>
</feature>
<evidence type="ECO:0000256" key="7">
    <source>
        <dbReference type="ARBA" id="ARBA00022989"/>
    </source>
</evidence>
<dbReference type="Gene3D" id="6.10.140.1330">
    <property type="match status" value="1"/>
</dbReference>
<evidence type="ECO:0000256" key="9">
    <source>
        <dbReference type="ARBA" id="ARBA00023136"/>
    </source>
</evidence>
<keyword evidence="6" id="KW-0630">Potassium</keyword>
<dbReference type="Pfam" id="PF03471">
    <property type="entry name" value="CorC_HlyC"/>
    <property type="match status" value="1"/>
</dbReference>
<keyword evidence="13" id="KW-1185">Reference proteome</keyword>
<dbReference type="InterPro" id="IPR036721">
    <property type="entry name" value="RCK_C_sf"/>
</dbReference>
<feature type="transmembrane region" description="Helical" evidence="10">
    <location>
        <begin position="225"/>
        <end position="254"/>
    </location>
</feature>
<dbReference type="InterPro" id="IPR036318">
    <property type="entry name" value="FAD-bd_PCMH-like_sf"/>
</dbReference>
<dbReference type="PROSITE" id="PS51202">
    <property type="entry name" value="RCK_C"/>
    <property type="match status" value="1"/>
</dbReference>